<feature type="compositionally biased region" description="Low complexity" evidence="1">
    <location>
        <begin position="303"/>
        <end position="313"/>
    </location>
</feature>
<protein>
    <submittedName>
        <fullName evidence="2">Uncharacterized protein</fullName>
    </submittedName>
</protein>
<dbReference type="Proteomes" id="UP001148786">
    <property type="component" value="Unassembled WGS sequence"/>
</dbReference>
<feature type="compositionally biased region" description="Polar residues" evidence="1">
    <location>
        <begin position="388"/>
        <end position="411"/>
    </location>
</feature>
<feature type="compositionally biased region" description="Acidic residues" evidence="1">
    <location>
        <begin position="215"/>
        <end position="233"/>
    </location>
</feature>
<dbReference type="AlphaFoldDB" id="A0A9W8N0C3"/>
<evidence type="ECO:0000313" key="3">
    <source>
        <dbReference type="Proteomes" id="UP001148786"/>
    </source>
</evidence>
<sequence>MSTSQRIEKKSHVCPPSNAIHPSDRWESLFVYSFICKFTSLRHKVEGLESPMDLEGALMSKEPNSILSQVLANFIVNLKPQTRNLSTDQISTTVASVLAEYCKSSERTIFWNEDLKANIDPFEGLEGGFFTTDWDFKAYSPRIYVSTNPWKTTATFQSISTTREDYVAVVESLKAATPPEPKKGQKRTKLEQSHLLLIEALENRLETIDAELVDDGADEYTYQEEGQDEDEQDYMNGSTRRGRSGVVATRRSTRTSAINANGKREGSSDSGIWRGERRSTRLGGPDYSLDMEPSRKRARTEESTSSAHSTEQSLPPDNVGVANGVRVKTTGAAALKPTEVALEQIAGKKKSKYWVYAVEPIPGATESTPSPSMNGHGVEMNGKDRSSPPRTNGHSNQMEGLEGNSSAVHSP</sequence>
<keyword evidence="3" id="KW-1185">Reference proteome</keyword>
<dbReference type="EMBL" id="JANKHO010000068">
    <property type="protein sequence ID" value="KAJ3516091.1"/>
    <property type="molecule type" value="Genomic_DNA"/>
</dbReference>
<evidence type="ECO:0000256" key="1">
    <source>
        <dbReference type="SAM" id="MobiDB-lite"/>
    </source>
</evidence>
<dbReference type="PANTHER" id="PTHR42107:SF1">
    <property type="entry name" value="WHIM1 DOMAIN-CONTAINING PROTEIN"/>
    <property type="match status" value="1"/>
</dbReference>
<comment type="caution">
    <text evidence="2">The sequence shown here is derived from an EMBL/GenBank/DDBJ whole genome shotgun (WGS) entry which is preliminary data.</text>
</comment>
<gene>
    <name evidence="2" type="ORF">NLJ89_g1340</name>
</gene>
<name>A0A9W8N0C3_9AGAR</name>
<organism evidence="2 3">
    <name type="scientific">Agrocybe chaxingu</name>
    <dbReference type="NCBI Taxonomy" id="84603"/>
    <lineage>
        <taxon>Eukaryota</taxon>
        <taxon>Fungi</taxon>
        <taxon>Dikarya</taxon>
        <taxon>Basidiomycota</taxon>
        <taxon>Agaricomycotina</taxon>
        <taxon>Agaricomycetes</taxon>
        <taxon>Agaricomycetidae</taxon>
        <taxon>Agaricales</taxon>
        <taxon>Agaricineae</taxon>
        <taxon>Strophariaceae</taxon>
        <taxon>Agrocybe</taxon>
    </lineage>
</organism>
<reference evidence="2" key="1">
    <citation type="submission" date="2022-07" db="EMBL/GenBank/DDBJ databases">
        <title>Genome Sequence of Agrocybe chaxingu.</title>
        <authorList>
            <person name="Buettner E."/>
        </authorList>
    </citation>
    <scope>NUCLEOTIDE SEQUENCE</scope>
    <source>
        <strain evidence="2">MP-N11</strain>
    </source>
</reference>
<evidence type="ECO:0000313" key="2">
    <source>
        <dbReference type="EMBL" id="KAJ3516091.1"/>
    </source>
</evidence>
<accession>A0A9W8N0C3</accession>
<feature type="region of interest" description="Disordered" evidence="1">
    <location>
        <begin position="362"/>
        <end position="411"/>
    </location>
</feature>
<feature type="compositionally biased region" description="Basic and acidic residues" evidence="1">
    <location>
        <begin position="292"/>
        <end position="302"/>
    </location>
</feature>
<feature type="region of interest" description="Disordered" evidence="1">
    <location>
        <begin position="215"/>
        <end position="322"/>
    </location>
</feature>
<proteinExistence type="predicted"/>
<dbReference type="PANTHER" id="PTHR42107">
    <property type="entry name" value="YALI0D24453P"/>
    <property type="match status" value="1"/>
</dbReference>
<dbReference type="OrthoDB" id="205403at2759"/>